<sequence length="170" mass="19559">MPHESLDGLKIFQDFTEEERREILTLTQPVEVNKGEQIITQGHHKQNLWFILEGRCQITRRTESGCQLNLAELEPFTHFGEMSFFHPAPHSADVVALTDMKLLRLTREAFDKLAATGCGSALKLVVNCVRVLAERLRRTDQWITELECKENHKPTPSEWTVFRDLIFKGG</sequence>
<protein>
    <submittedName>
        <fullName evidence="2">cAMP receptor protein</fullName>
    </submittedName>
</protein>
<keyword evidence="2" id="KW-0675">Receptor</keyword>
<dbReference type="AlphaFoldDB" id="A0A5B9Q2D9"/>
<dbReference type="Proteomes" id="UP000323917">
    <property type="component" value="Chromosome"/>
</dbReference>
<dbReference type="SMART" id="SM00100">
    <property type="entry name" value="cNMP"/>
    <property type="match status" value="1"/>
</dbReference>
<dbReference type="PROSITE" id="PS50042">
    <property type="entry name" value="CNMP_BINDING_3"/>
    <property type="match status" value="1"/>
</dbReference>
<dbReference type="GO" id="GO:0005829">
    <property type="term" value="C:cytosol"/>
    <property type="evidence" value="ECO:0007669"/>
    <property type="project" value="TreeGrafter"/>
</dbReference>
<name>A0A5B9Q2D9_9BACT</name>
<dbReference type="InterPro" id="IPR018490">
    <property type="entry name" value="cNMP-bd_dom_sf"/>
</dbReference>
<gene>
    <name evidence="2" type="primary">crp_1</name>
    <name evidence="2" type="ORF">Pr1d_04290</name>
</gene>
<dbReference type="EMBL" id="CP042913">
    <property type="protein sequence ID" value="QEG33168.1"/>
    <property type="molecule type" value="Genomic_DNA"/>
</dbReference>
<dbReference type="InterPro" id="IPR050397">
    <property type="entry name" value="Env_Response_Regulators"/>
</dbReference>
<dbReference type="OrthoDB" id="282820at2"/>
<dbReference type="Gene3D" id="2.60.120.10">
    <property type="entry name" value="Jelly Rolls"/>
    <property type="match status" value="1"/>
</dbReference>
<dbReference type="SUPFAM" id="SSF51206">
    <property type="entry name" value="cAMP-binding domain-like"/>
    <property type="match status" value="1"/>
</dbReference>
<dbReference type="Pfam" id="PF00027">
    <property type="entry name" value="cNMP_binding"/>
    <property type="match status" value="1"/>
</dbReference>
<dbReference type="PANTHER" id="PTHR24567">
    <property type="entry name" value="CRP FAMILY TRANSCRIPTIONAL REGULATORY PROTEIN"/>
    <property type="match status" value="1"/>
</dbReference>
<dbReference type="InterPro" id="IPR014710">
    <property type="entry name" value="RmlC-like_jellyroll"/>
</dbReference>
<dbReference type="PANTHER" id="PTHR24567:SF74">
    <property type="entry name" value="HTH-TYPE TRANSCRIPTIONAL REGULATOR ARCR"/>
    <property type="match status" value="1"/>
</dbReference>
<feature type="domain" description="Cyclic nucleotide-binding" evidence="1">
    <location>
        <begin position="11"/>
        <end position="113"/>
    </location>
</feature>
<proteinExistence type="predicted"/>
<dbReference type="KEGG" id="bgok:Pr1d_04290"/>
<evidence type="ECO:0000313" key="3">
    <source>
        <dbReference type="Proteomes" id="UP000323917"/>
    </source>
</evidence>
<dbReference type="RefSeq" id="WP_148071971.1">
    <property type="nucleotide sequence ID" value="NZ_CP042913.1"/>
</dbReference>
<reference evidence="2 3" key="1">
    <citation type="submission" date="2019-08" db="EMBL/GenBank/DDBJ databases">
        <title>Deep-cultivation of Planctomycetes and their phenomic and genomic characterization uncovers novel biology.</title>
        <authorList>
            <person name="Wiegand S."/>
            <person name="Jogler M."/>
            <person name="Boedeker C."/>
            <person name="Pinto D."/>
            <person name="Vollmers J."/>
            <person name="Rivas-Marin E."/>
            <person name="Kohn T."/>
            <person name="Peeters S.H."/>
            <person name="Heuer A."/>
            <person name="Rast P."/>
            <person name="Oberbeckmann S."/>
            <person name="Bunk B."/>
            <person name="Jeske O."/>
            <person name="Meyerdierks A."/>
            <person name="Storesund J.E."/>
            <person name="Kallscheuer N."/>
            <person name="Luecker S."/>
            <person name="Lage O.M."/>
            <person name="Pohl T."/>
            <person name="Merkel B.J."/>
            <person name="Hornburger P."/>
            <person name="Mueller R.-W."/>
            <person name="Bruemmer F."/>
            <person name="Labrenz M."/>
            <person name="Spormann A.M."/>
            <person name="Op den Camp H."/>
            <person name="Overmann J."/>
            <person name="Amann R."/>
            <person name="Jetten M.S.M."/>
            <person name="Mascher T."/>
            <person name="Medema M.H."/>
            <person name="Devos D.P."/>
            <person name="Kaster A.-K."/>
            <person name="Ovreas L."/>
            <person name="Rohde M."/>
            <person name="Galperin M.Y."/>
            <person name="Jogler C."/>
        </authorList>
    </citation>
    <scope>NUCLEOTIDE SEQUENCE [LARGE SCALE GENOMIC DNA]</scope>
    <source>
        <strain evidence="2 3">Pr1d</strain>
    </source>
</reference>
<dbReference type="GO" id="GO:0003700">
    <property type="term" value="F:DNA-binding transcription factor activity"/>
    <property type="evidence" value="ECO:0007669"/>
    <property type="project" value="TreeGrafter"/>
</dbReference>
<keyword evidence="3" id="KW-1185">Reference proteome</keyword>
<evidence type="ECO:0000313" key="2">
    <source>
        <dbReference type="EMBL" id="QEG33168.1"/>
    </source>
</evidence>
<accession>A0A5B9Q2D9</accession>
<dbReference type="InterPro" id="IPR000595">
    <property type="entry name" value="cNMP-bd_dom"/>
</dbReference>
<evidence type="ECO:0000259" key="1">
    <source>
        <dbReference type="PROSITE" id="PS50042"/>
    </source>
</evidence>
<dbReference type="CDD" id="cd00038">
    <property type="entry name" value="CAP_ED"/>
    <property type="match status" value="1"/>
</dbReference>
<organism evidence="2 3">
    <name type="scientific">Bythopirellula goksoeyrii</name>
    <dbReference type="NCBI Taxonomy" id="1400387"/>
    <lineage>
        <taxon>Bacteria</taxon>
        <taxon>Pseudomonadati</taxon>
        <taxon>Planctomycetota</taxon>
        <taxon>Planctomycetia</taxon>
        <taxon>Pirellulales</taxon>
        <taxon>Lacipirellulaceae</taxon>
        <taxon>Bythopirellula</taxon>
    </lineage>
</organism>